<dbReference type="EMBL" id="JBBPBN010001968">
    <property type="protein sequence ID" value="KAK8477050.1"/>
    <property type="molecule type" value="Genomic_DNA"/>
</dbReference>
<accession>A0ABR1ZAX8</accession>
<reference evidence="1 2" key="1">
    <citation type="journal article" date="2024" name="G3 (Bethesda)">
        <title>Genome assembly of Hibiscus sabdariffa L. provides insights into metabolisms of medicinal natural products.</title>
        <authorList>
            <person name="Kim T."/>
        </authorList>
    </citation>
    <scope>NUCLEOTIDE SEQUENCE [LARGE SCALE GENOMIC DNA]</scope>
    <source>
        <strain evidence="1">TK-2024</strain>
        <tissue evidence="1">Old leaves</tissue>
    </source>
</reference>
<evidence type="ECO:0000313" key="2">
    <source>
        <dbReference type="Proteomes" id="UP001396334"/>
    </source>
</evidence>
<evidence type="ECO:0000313" key="1">
    <source>
        <dbReference type="EMBL" id="KAK8477050.1"/>
    </source>
</evidence>
<proteinExistence type="predicted"/>
<comment type="caution">
    <text evidence="1">The sequence shown here is derived from an EMBL/GenBank/DDBJ whole genome shotgun (WGS) entry which is preliminary data.</text>
</comment>
<sequence>MRLSTPTIFSPLSVIALSLYQNNIIRLLNPISFCSFFKSIVRLSSISDFVFLLRFNKTLTQPASQFKIPMTVRLGWS</sequence>
<gene>
    <name evidence="1" type="ORF">V6N11_064530</name>
</gene>
<organism evidence="1 2">
    <name type="scientific">Hibiscus sabdariffa</name>
    <name type="common">roselle</name>
    <dbReference type="NCBI Taxonomy" id="183260"/>
    <lineage>
        <taxon>Eukaryota</taxon>
        <taxon>Viridiplantae</taxon>
        <taxon>Streptophyta</taxon>
        <taxon>Embryophyta</taxon>
        <taxon>Tracheophyta</taxon>
        <taxon>Spermatophyta</taxon>
        <taxon>Magnoliopsida</taxon>
        <taxon>eudicotyledons</taxon>
        <taxon>Gunneridae</taxon>
        <taxon>Pentapetalae</taxon>
        <taxon>rosids</taxon>
        <taxon>malvids</taxon>
        <taxon>Malvales</taxon>
        <taxon>Malvaceae</taxon>
        <taxon>Malvoideae</taxon>
        <taxon>Hibiscus</taxon>
    </lineage>
</organism>
<dbReference type="Proteomes" id="UP001396334">
    <property type="component" value="Unassembled WGS sequence"/>
</dbReference>
<keyword evidence="2" id="KW-1185">Reference proteome</keyword>
<protein>
    <submittedName>
        <fullName evidence="1">Uncharacterized protein</fullName>
    </submittedName>
</protein>
<name>A0ABR1ZAX8_9ROSI</name>